<evidence type="ECO:0008006" key="9">
    <source>
        <dbReference type="Google" id="ProtNLM"/>
    </source>
</evidence>
<reference evidence="7 8" key="1">
    <citation type="journal article" date="2020" name="Microorganisms">
        <title>Osmotic Adaptation and Compatible Solute Biosynthesis of Phototrophic Bacteria as Revealed from Genome Analyses.</title>
        <authorList>
            <person name="Imhoff J.F."/>
            <person name="Rahn T."/>
            <person name="Kunzel S."/>
            <person name="Keller A."/>
            <person name="Neulinger S.C."/>
        </authorList>
    </citation>
    <scope>NUCLEOTIDE SEQUENCE [LARGE SCALE GENOMIC DNA]</scope>
    <source>
        <strain evidence="7 8">DSM 21303</strain>
    </source>
</reference>
<dbReference type="Gene3D" id="1.20.5.780">
    <property type="entry name" value="Single helix bin"/>
    <property type="match status" value="1"/>
</dbReference>
<evidence type="ECO:0000256" key="3">
    <source>
        <dbReference type="ARBA" id="ARBA00023015"/>
    </source>
</evidence>
<dbReference type="InterPro" id="IPR010985">
    <property type="entry name" value="Ribbon_hlx_hlx"/>
</dbReference>
<evidence type="ECO:0000256" key="2">
    <source>
        <dbReference type="ARBA" id="ARBA00022649"/>
    </source>
</evidence>
<evidence type="ECO:0000256" key="4">
    <source>
        <dbReference type="ARBA" id="ARBA00023125"/>
    </source>
</evidence>
<keyword evidence="5" id="KW-0804">Transcription</keyword>
<evidence type="ECO:0000256" key="5">
    <source>
        <dbReference type="ARBA" id="ARBA00023163"/>
    </source>
</evidence>
<evidence type="ECO:0000313" key="8">
    <source>
        <dbReference type="Proteomes" id="UP001138802"/>
    </source>
</evidence>
<dbReference type="AlphaFoldDB" id="A0A9X0WL98"/>
<dbReference type="Proteomes" id="UP001138802">
    <property type="component" value="Unassembled WGS sequence"/>
</dbReference>
<dbReference type="InterPro" id="IPR014795">
    <property type="entry name" value="TacA_1-like"/>
</dbReference>
<proteinExistence type="inferred from homology"/>
<evidence type="ECO:0000256" key="1">
    <source>
        <dbReference type="ARBA" id="ARBA00022491"/>
    </source>
</evidence>
<protein>
    <recommendedName>
        <fullName evidence="9">DUF1778 domain-containing protein</fullName>
    </recommendedName>
</protein>
<dbReference type="Pfam" id="PF08681">
    <property type="entry name" value="TacA1"/>
    <property type="match status" value="1"/>
</dbReference>
<dbReference type="EMBL" id="NRSD01000039">
    <property type="protein sequence ID" value="MBK1646831.1"/>
    <property type="molecule type" value="Genomic_DNA"/>
</dbReference>
<keyword evidence="3" id="KW-0805">Transcription regulation</keyword>
<dbReference type="GO" id="GO:0003677">
    <property type="term" value="F:DNA binding"/>
    <property type="evidence" value="ECO:0007669"/>
    <property type="project" value="UniProtKB-KW"/>
</dbReference>
<gene>
    <name evidence="7" type="ORF">CKO25_19770</name>
</gene>
<comment type="similarity">
    <text evidence="6">Belongs to the TacA antitoxin family.</text>
</comment>
<dbReference type="SUPFAM" id="SSF47598">
    <property type="entry name" value="Ribbon-helix-helix"/>
    <property type="match status" value="1"/>
</dbReference>
<keyword evidence="8" id="KW-1185">Reference proteome</keyword>
<accession>A0A9X0WL98</accession>
<keyword evidence="4" id="KW-0238">DNA-binding</keyword>
<sequence>MPVSPSTANTEPSTRAVNLRVREEIRDLIDQAAKIQGRSRSDFMIDAARRAAEETLLDQTLVRVDRETYEHFLAVLDHPPAGEGYERLMAAPSPWTA</sequence>
<evidence type="ECO:0000313" key="7">
    <source>
        <dbReference type="EMBL" id="MBK1646831.1"/>
    </source>
</evidence>
<dbReference type="PANTHER" id="PTHR35401:SF1">
    <property type="entry name" value="CYTOPLASMIC PROTEIN"/>
    <property type="match status" value="1"/>
</dbReference>
<keyword evidence="2" id="KW-1277">Toxin-antitoxin system</keyword>
<organism evidence="7 8">
    <name type="scientific">Thiocapsa imhoffii</name>
    <dbReference type="NCBI Taxonomy" id="382777"/>
    <lineage>
        <taxon>Bacteria</taxon>
        <taxon>Pseudomonadati</taxon>
        <taxon>Pseudomonadota</taxon>
        <taxon>Gammaproteobacteria</taxon>
        <taxon>Chromatiales</taxon>
        <taxon>Chromatiaceae</taxon>
        <taxon>Thiocapsa</taxon>
    </lineage>
</organism>
<comment type="caution">
    <text evidence="7">The sequence shown here is derived from an EMBL/GenBank/DDBJ whole genome shotgun (WGS) entry which is preliminary data.</text>
</comment>
<dbReference type="PANTHER" id="PTHR35401">
    <property type="entry name" value="COPG FAMILY HELIX-TURN-HELIX PROTEIN-RELATED-RELATED"/>
    <property type="match status" value="1"/>
</dbReference>
<dbReference type="GO" id="GO:0006355">
    <property type="term" value="P:regulation of DNA-templated transcription"/>
    <property type="evidence" value="ECO:0007669"/>
    <property type="project" value="InterPro"/>
</dbReference>
<dbReference type="NCBIfam" id="NF041551">
    <property type="entry name" value="YlcI_YnfO_N"/>
    <property type="match status" value="1"/>
</dbReference>
<evidence type="ECO:0000256" key="6">
    <source>
        <dbReference type="ARBA" id="ARBA00049988"/>
    </source>
</evidence>
<keyword evidence="1" id="KW-0678">Repressor</keyword>
<name>A0A9X0WL98_9GAMM</name>